<feature type="region of interest" description="Disordered" evidence="2">
    <location>
        <begin position="269"/>
        <end position="292"/>
    </location>
</feature>
<evidence type="ECO:0000256" key="1">
    <source>
        <dbReference type="SAM" id="Coils"/>
    </source>
</evidence>
<name>A0A7S1ES61_9RHOD</name>
<feature type="region of interest" description="Disordered" evidence="2">
    <location>
        <begin position="384"/>
        <end position="419"/>
    </location>
</feature>
<sequence>MGSFLNSLAQDDEALARFLDQGAERITHIDKENHPRIAQSVSEFDINVAQLNSDLASLGISSEIVVPGDQIYAEKAFILAIDTVTALLKSHKASVARCDQISERLRRTQQDCENSSKQIAQLNASLKKNESQIAALKSKLISDSNSESETRTKLQREILSLRSQLLPIQQREQHAILELRRKNKELERLTTQLNSVLFDKRAAVRPSARGIQISEALSADTSNGSAAEKYCNMISSVYEHRQNELLAENEELRQAVHDAQHALRSAVEKECENDDDGVELSTPQSEYRRTPNTPRMALLPMSMLRSDVRISMQNKLERLAARTGITQQNVIRIERQLQMSDDSSHSSKTEDVSVLKETLEQYKLLVAQQEQVIKMAVPGFSVSSETNHSERTIGRSPHLNLEQEGGAVDTQSSDAGGVKSGKNVRVVVPLCTPDVRATLCSQMDAQAIEDHQAADTRVVHDISQLHPLDHHFSEDHN</sequence>
<evidence type="ECO:0000313" key="3">
    <source>
        <dbReference type="EMBL" id="CAD8821070.1"/>
    </source>
</evidence>
<dbReference type="PANTHER" id="PTHR47057">
    <property type="entry name" value="AFADIN/ALPHA-ACTININ-BINDING"/>
    <property type="match status" value="1"/>
</dbReference>
<accession>A0A7S1ES61</accession>
<evidence type="ECO:0000256" key="2">
    <source>
        <dbReference type="SAM" id="MobiDB-lite"/>
    </source>
</evidence>
<dbReference type="PANTHER" id="PTHR47057:SF1">
    <property type="entry name" value="AFADIN_ALPHA-ACTININ-BINDING PROTEIN"/>
    <property type="match status" value="1"/>
</dbReference>
<reference evidence="3" key="1">
    <citation type="submission" date="2021-01" db="EMBL/GenBank/DDBJ databases">
        <authorList>
            <person name="Corre E."/>
            <person name="Pelletier E."/>
            <person name="Niang G."/>
            <person name="Scheremetjew M."/>
            <person name="Finn R."/>
            <person name="Kale V."/>
            <person name="Holt S."/>
            <person name="Cochrane G."/>
            <person name="Meng A."/>
            <person name="Brown T."/>
            <person name="Cohen L."/>
        </authorList>
    </citation>
    <scope>NUCLEOTIDE SEQUENCE</scope>
    <source>
        <strain evidence="3">CCMP3278</strain>
    </source>
</reference>
<feature type="coiled-coil region" evidence="1">
    <location>
        <begin position="242"/>
        <end position="269"/>
    </location>
</feature>
<organism evidence="3">
    <name type="scientific">Timspurckia oligopyrenoides</name>
    <dbReference type="NCBI Taxonomy" id="708627"/>
    <lineage>
        <taxon>Eukaryota</taxon>
        <taxon>Rhodophyta</taxon>
        <taxon>Bangiophyceae</taxon>
        <taxon>Porphyridiales</taxon>
        <taxon>Porphyridiaceae</taxon>
        <taxon>Timspurckia</taxon>
    </lineage>
</organism>
<dbReference type="EMBL" id="HBFP01007611">
    <property type="protein sequence ID" value="CAD8821070.1"/>
    <property type="molecule type" value="Transcribed_RNA"/>
</dbReference>
<proteinExistence type="predicted"/>
<feature type="compositionally biased region" description="Polar residues" evidence="2">
    <location>
        <begin position="281"/>
        <end position="292"/>
    </location>
</feature>
<dbReference type="AlphaFoldDB" id="A0A7S1ES61"/>
<keyword evidence="1" id="KW-0175">Coiled coil</keyword>
<gene>
    <name evidence="3" type="ORF">TOLI1172_LOCUS5465</name>
</gene>
<feature type="coiled-coil region" evidence="1">
    <location>
        <begin position="169"/>
        <end position="196"/>
    </location>
</feature>
<protein>
    <submittedName>
        <fullName evidence="3">Uncharacterized protein</fullName>
    </submittedName>
</protein>
<feature type="coiled-coil region" evidence="1">
    <location>
        <begin position="98"/>
        <end position="139"/>
    </location>
</feature>